<feature type="transmembrane region" description="Helical" evidence="1">
    <location>
        <begin position="52"/>
        <end position="70"/>
    </location>
</feature>
<reference evidence="2 3" key="1">
    <citation type="journal article" date="2014" name="Appl. Environ. Microbiol.">
        <title>Comparative Genome Analysis of 'Candidatus Methanoplasma termitum' Indicates a New Mode of Energy Metabolism in the Seventh Order of Methanogens.</title>
        <authorList>
            <person name="Lang K."/>
            <person name="Schuldes J."/>
            <person name="Klingl A."/>
            <person name="Poehlein A."/>
            <person name="Daniel R."/>
            <person name="Brune A."/>
        </authorList>
    </citation>
    <scope>NUCLEOTIDE SEQUENCE [LARGE SCALE GENOMIC DNA]</scope>
    <source>
        <strain evidence="3">Mpt1</strain>
    </source>
</reference>
<dbReference type="GO" id="GO:0016020">
    <property type="term" value="C:membrane"/>
    <property type="evidence" value="ECO:0007669"/>
    <property type="project" value="InterPro"/>
</dbReference>
<organism evidence="2 3">
    <name type="scientific">Candidatus Methanoplasma termitum</name>
    <dbReference type="NCBI Taxonomy" id="1577791"/>
    <lineage>
        <taxon>Archaea</taxon>
        <taxon>Methanobacteriati</taxon>
        <taxon>Thermoplasmatota</taxon>
        <taxon>Thermoplasmata</taxon>
        <taxon>Methanomassiliicoccales</taxon>
        <taxon>Methanomassiliicoccaceae</taxon>
        <taxon>Candidatus Methanoplasma</taxon>
    </lineage>
</organism>
<keyword evidence="3" id="KW-1185">Reference proteome</keyword>
<sequence>MVLDEQRKRADFALTPVAKRMINVNPNMISWGGLILAFLSGLLFYFSYDRHYLLIIGAIVVLISGYFDALDGKVAKLAGKASNKGDYLDHVFDRYADVFMIGGVAVSAWCNPYIGLLALVGVLLTSYMGTQAQAVGAPRLYAGLLGRADRVVLSTLFPILQFIMILVGYSAIDIAGYSISWMEIMLIWFAVVGNLTAIQRGVVTWQNLSKKE</sequence>
<dbReference type="HOGENOM" id="CLU_080384_1_2_2"/>
<feature type="transmembrane region" description="Helical" evidence="1">
    <location>
        <begin position="151"/>
        <end position="172"/>
    </location>
</feature>
<dbReference type="AlphaFoldDB" id="A0A0A7LFK0"/>
<feature type="transmembrane region" description="Helical" evidence="1">
    <location>
        <begin position="28"/>
        <end position="46"/>
    </location>
</feature>
<dbReference type="GO" id="GO:0016780">
    <property type="term" value="F:phosphotransferase activity, for other substituted phosphate groups"/>
    <property type="evidence" value="ECO:0007669"/>
    <property type="project" value="InterPro"/>
</dbReference>
<accession>A0A0A7LFK0</accession>
<name>A0A0A7LFK0_9ARCH</name>
<dbReference type="STRING" id="1577791.Mpt1_c11850"/>
<dbReference type="EC" id="2.7.8.39" evidence="2"/>
<gene>
    <name evidence="2" type="ORF">Mpt1_c11850</name>
</gene>
<evidence type="ECO:0000256" key="1">
    <source>
        <dbReference type="SAM" id="Phobius"/>
    </source>
</evidence>
<dbReference type="GO" id="GO:0008654">
    <property type="term" value="P:phospholipid biosynthetic process"/>
    <property type="evidence" value="ECO:0007669"/>
    <property type="project" value="InterPro"/>
</dbReference>
<keyword evidence="2" id="KW-0808">Transferase</keyword>
<dbReference type="EMBL" id="CP010070">
    <property type="protein sequence ID" value="AIZ57047.1"/>
    <property type="molecule type" value="Genomic_DNA"/>
</dbReference>
<keyword evidence="1" id="KW-1133">Transmembrane helix</keyword>
<evidence type="ECO:0000313" key="3">
    <source>
        <dbReference type="Proteomes" id="UP000030787"/>
    </source>
</evidence>
<dbReference type="Pfam" id="PF01066">
    <property type="entry name" value="CDP-OH_P_transf"/>
    <property type="match status" value="1"/>
</dbReference>
<protein>
    <submittedName>
        <fullName evidence="2">Archaetidylinositol phosphate synthase</fullName>
        <ecNumber evidence="2">2.7.8.39</ecNumber>
    </submittedName>
</protein>
<keyword evidence="1" id="KW-0812">Transmembrane</keyword>
<feature type="transmembrane region" description="Helical" evidence="1">
    <location>
        <begin position="184"/>
        <end position="203"/>
    </location>
</feature>
<dbReference type="InterPro" id="IPR043130">
    <property type="entry name" value="CDP-OH_PTrfase_TM_dom"/>
</dbReference>
<evidence type="ECO:0000313" key="2">
    <source>
        <dbReference type="EMBL" id="AIZ57047.1"/>
    </source>
</evidence>
<dbReference type="OrthoDB" id="9904at2157"/>
<dbReference type="Proteomes" id="UP000030787">
    <property type="component" value="Chromosome"/>
</dbReference>
<dbReference type="RefSeq" id="WP_048113055.1">
    <property type="nucleotide sequence ID" value="NZ_CP010070.1"/>
</dbReference>
<proteinExistence type="predicted"/>
<dbReference type="KEGG" id="mear:Mpt1_c11850"/>
<dbReference type="Gene3D" id="1.20.120.1760">
    <property type="match status" value="1"/>
</dbReference>
<keyword evidence="1" id="KW-0472">Membrane</keyword>
<dbReference type="GeneID" id="24818848"/>
<dbReference type="InterPro" id="IPR000462">
    <property type="entry name" value="CDP-OH_P_trans"/>
</dbReference>